<evidence type="ECO:0000313" key="2">
    <source>
        <dbReference type="Proteomes" id="UP001328107"/>
    </source>
</evidence>
<organism evidence="1 2">
    <name type="scientific">Pristionchus mayeri</name>
    <dbReference type="NCBI Taxonomy" id="1317129"/>
    <lineage>
        <taxon>Eukaryota</taxon>
        <taxon>Metazoa</taxon>
        <taxon>Ecdysozoa</taxon>
        <taxon>Nematoda</taxon>
        <taxon>Chromadorea</taxon>
        <taxon>Rhabditida</taxon>
        <taxon>Rhabditina</taxon>
        <taxon>Diplogasteromorpha</taxon>
        <taxon>Diplogasteroidea</taxon>
        <taxon>Neodiplogasteridae</taxon>
        <taxon>Pristionchus</taxon>
    </lineage>
</organism>
<protein>
    <submittedName>
        <fullName evidence="1">Uncharacterized protein</fullName>
    </submittedName>
</protein>
<proteinExistence type="predicted"/>
<keyword evidence="2" id="KW-1185">Reference proteome</keyword>
<dbReference type="AlphaFoldDB" id="A0AAN5I9K5"/>
<gene>
    <name evidence="1" type="ORF">PMAYCL1PPCAC_27972</name>
</gene>
<dbReference type="Proteomes" id="UP001328107">
    <property type="component" value="Unassembled WGS sequence"/>
</dbReference>
<accession>A0AAN5I9K5</accession>
<name>A0AAN5I9K5_9BILA</name>
<evidence type="ECO:0000313" key="1">
    <source>
        <dbReference type="EMBL" id="GMR57777.1"/>
    </source>
</evidence>
<sequence length="86" mass="9951">KLNAIELDSKYYVKYLRIEELAEGISGMRKFTNNLLPYNVYGHEQLIKFIPGSSCTDFLRRISQNVTLGRLAISVCGSYLLLWFRT</sequence>
<dbReference type="EMBL" id="BTRK01000006">
    <property type="protein sequence ID" value="GMR57777.1"/>
    <property type="molecule type" value="Genomic_DNA"/>
</dbReference>
<comment type="caution">
    <text evidence="1">The sequence shown here is derived from an EMBL/GenBank/DDBJ whole genome shotgun (WGS) entry which is preliminary data.</text>
</comment>
<reference evidence="2" key="1">
    <citation type="submission" date="2022-10" db="EMBL/GenBank/DDBJ databases">
        <title>Genome assembly of Pristionchus species.</title>
        <authorList>
            <person name="Yoshida K."/>
            <person name="Sommer R.J."/>
        </authorList>
    </citation>
    <scope>NUCLEOTIDE SEQUENCE [LARGE SCALE GENOMIC DNA]</scope>
    <source>
        <strain evidence="2">RS5460</strain>
    </source>
</reference>
<feature type="non-terminal residue" evidence="1">
    <location>
        <position position="1"/>
    </location>
</feature>